<dbReference type="Pfam" id="PF05930">
    <property type="entry name" value="Phage_AlpA"/>
    <property type="match status" value="1"/>
</dbReference>
<dbReference type="InterPro" id="IPR010260">
    <property type="entry name" value="AlpA"/>
</dbReference>
<dbReference type="GO" id="GO:0003677">
    <property type="term" value="F:DNA binding"/>
    <property type="evidence" value="ECO:0007669"/>
    <property type="project" value="InterPro"/>
</dbReference>
<gene>
    <name evidence="1" type="ORF">NCTC11801_01101</name>
</gene>
<evidence type="ECO:0000313" key="1">
    <source>
        <dbReference type="EMBL" id="SUC30176.1"/>
    </source>
</evidence>
<protein>
    <submittedName>
        <fullName evidence="1">Predicted transcriptional regulator</fullName>
    </submittedName>
</protein>
<evidence type="ECO:0000313" key="2">
    <source>
        <dbReference type="Proteomes" id="UP000254208"/>
    </source>
</evidence>
<dbReference type="Gene3D" id="1.10.238.160">
    <property type="match status" value="1"/>
</dbReference>
<name>A0A379FNA8_PRORE</name>
<dbReference type="Proteomes" id="UP000254208">
    <property type="component" value="Unassembled WGS sequence"/>
</dbReference>
<dbReference type="NCBIfam" id="TIGR01764">
    <property type="entry name" value="excise"/>
    <property type="match status" value="1"/>
</dbReference>
<dbReference type="SUPFAM" id="SSF46955">
    <property type="entry name" value="Putative DNA-binding domain"/>
    <property type="match status" value="1"/>
</dbReference>
<sequence>MQHEHFLTIKQVLEITQVSRATLYRWIKAGDFPAQYSLTASGRSVRWKALEVQEWIDECVRKGEQ</sequence>
<proteinExistence type="predicted"/>
<dbReference type="AlphaFoldDB" id="A0A379FNA8"/>
<dbReference type="GeneID" id="93672143"/>
<accession>A0A379FNA8</accession>
<dbReference type="InterPro" id="IPR009061">
    <property type="entry name" value="DNA-bd_dom_put_sf"/>
</dbReference>
<dbReference type="OrthoDB" id="5298532at2"/>
<dbReference type="EMBL" id="UGTZ01000001">
    <property type="protein sequence ID" value="SUC30176.1"/>
    <property type="molecule type" value="Genomic_DNA"/>
</dbReference>
<dbReference type="RefSeq" id="WP_115166751.1">
    <property type="nucleotide sequence ID" value="NZ_CP077317.1"/>
</dbReference>
<organism evidence="1 2">
    <name type="scientific">Providencia rettgeri</name>
    <dbReference type="NCBI Taxonomy" id="587"/>
    <lineage>
        <taxon>Bacteria</taxon>
        <taxon>Pseudomonadati</taxon>
        <taxon>Pseudomonadota</taxon>
        <taxon>Gammaproteobacteria</taxon>
        <taxon>Enterobacterales</taxon>
        <taxon>Morganellaceae</taxon>
        <taxon>Providencia</taxon>
    </lineage>
</organism>
<reference evidence="1 2" key="1">
    <citation type="submission" date="2018-06" db="EMBL/GenBank/DDBJ databases">
        <authorList>
            <consortium name="Pathogen Informatics"/>
            <person name="Doyle S."/>
        </authorList>
    </citation>
    <scope>NUCLEOTIDE SEQUENCE [LARGE SCALE GENOMIC DNA]</scope>
    <source>
        <strain evidence="1 2">NCTC11801</strain>
    </source>
</reference>
<dbReference type="InterPro" id="IPR010093">
    <property type="entry name" value="SinI_DNA-bd"/>
</dbReference>